<organism evidence="5">
    <name type="scientific">marine sediment metagenome</name>
    <dbReference type="NCBI Taxonomy" id="412755"/>
    <lineage>
        <taxon>unclassified sequences</taxon>
        <taxon>metagenomes</taxon>
        <taxon>ecological metagenomes</taxon>
    </lineage>
</organism>
<proteinExistence type="predicted"/>
<dbReference type="InterPro" id="IPR001000">
    <property type="entry name" value="GH10_dom"/>
</dbReference>
<dbReference type="Pfam" id="PF00331">
    <property type="entry name" value="Glyco_hydro_10"/>
    <property type="match status" value="1"/>
</dbReference>
<name>X1VRD9_9ZZZZ</name>
<dbReference type="GO" id="GO:0000272">
    <property type="term" value="P:polysaccharide catabolic process"/>
    <property type="evidence" value="ECO:0007669"/>
    <property type="project" value="UniProtKB-KW"/>
</dbReference>
<dbReference type="Gene3D" id="3.20.20.80">
    <property type="entry name" value="Glycosidases"/>
    <property type="match status" value="1"/>
</dbReference>
<evidence type="ECO:0000313" key="5">
    <source>
        <dbReference type="EMBL" id="GAJ12035.1"/>
    </source>
</evidence>
<keyword evidence="1" id="KW-0378">Hydrolase</keyword>
<dbReference type="AlphaFoldDB" id="X1VRD9"/>
<feature type="domain" description="GH10" evidence="4">
    <location>
        <begin position="1"/>
        <end position="73"/>
    </location>
</feature>
<reference evidence="5" key="1">
    <citation type="journal article" date="2014" name="Front. Microbiol.">
        <title>High frequency of phylogenetically diverse reductive dehalogenase-homologous genes in deep subseafloor sedimentary metagenomes.</title>
        <authorList>
            <person name="Kawai M."/>
            <person name="Futagami T."/>
            <person name="Toyoda A."/>
            <person name="Takaki Y."/>
            <person name="Nishi S."/>
            <person name="Hori S."/>
            <person name="Arai W."/>
            <person name="Tsubouchi T."/>
            <person name="Morono Y."/>
            <person name="Uchiyama I."/>
            <person name="Ito T."/>
            <person name="Fujiyama A."/>
            <person name="Inagaki F."/>
            <person name="Takami H."/>
        </authorList>
    </citation>
    <scope>NUCLEOTIDE SEQUENCE</scope>
    <source>
        <strain evidence="5">Expedition CK06-06</strain>
    </source>
</reference>
<protein>
    <recommendedName>
        <fullName evidence="4">GH10 domain-containing protein</fullName>
    </recommendedName>
</protein>
<comment type="caution">
    <text evidence="5">The sequence shown here is derived from an EMBL/GenBank/DDBJ whole genome shotgun (WGS) entry which is preliminary data.</text>
</comment>
<sequence length="131" mass="15102">GPRTKEGWNTTPEGEKYQAEKVAQFYTVLFSHPAVEAITWWDFTDQGAWQRAPAGFLRKNLSPKPAYDKLKSLIKDKWWTKTKLTLAEGGRARFRGFFGQYKMTARAAGRQLTGTFYFDKTTKKTIDVRLT</sequence>
<dbReference type="PROSITE" id="PS51760">
    <property type="entry name" value="GH10_2"/>
    <property type="match status" value="1"/>
</dbReference>
<evidence type="ECO:0000256" key="1">
    <source>
        <dbReference type="ARBA" id="ARBA00022801"/>
    </source>
</evidence>
<dbReference type="GO" id="GO:0004553">
    <property type="term" value="F:hydrolase activity, hydrolyzing O-glycosyl compounds"/>
    <property type="evidence" value="ECO:0007669"/>
    <property type="project" value="InterPro"/>
</dbReference>
<dbReference type="EMBL" id="BARW01033651">
    <property type="protein sequence ID" value="GAJ12035.1"/>
    <property type="molecule type" value="Genomic_DNA"/>
</dbReference>
<accession>X1VRD9</accession>
<evidence type="ECO:0000256" key="2">
    <source>
        <dbReference type="ARBA" id="ARBA00023277"/>
    </source>
</evidence>
<gene>
    <name evidence="5" type="ORF">S12H4_52947</name>
</gene>
<dbReference type="SUPFAM" id="SSF51445">
    <property type="entry name" value="(Trans)glycosidases"/>
    <property type="match status" value="1"/>
</dbReference>
<evidence type="ECO:0000256" key="3">
    <source>
        <dbReference type="ARBA" id="ARBA00023326"/>
    </source>
</evidence>
<evidence type="ECO:0000259" key="4">
    <source>
        <dbReference type="PROSITE" id="PS51760"/>
    </source>
</evidence>
<keyword evidence="2" id="KW-0119">Carbohydrate metabolism</keyword>
<keyword evidence="3" id="KW-0624">Polysaccharide degradation</keyword>
<feature type="non-terminal residue" evidence="5">
    <location>
        <position position="1"/>
    </location>
</feature>
<dbReference type="InterPro" id="IPR017853">
    <property type="entry name" value="GH"/>
</dbReference>